<keyword evidence="6 9" id="KW-0808">Transferase</keyword>
<dbReference type="EMBL" id="BAVZ01000003">
    <property type="protein sequence ID" value="GAF07321.1"/>
    <property type="molecule type" value="Genomic_DNA"/>
</dbReference>
<dbReference type="Proteomes" id="UP000019364">
    <property type="component" value="Unassembled WGS sequence"/>
</dbReference>
<feature type="domain" description="PKS/mFAS DH" evidence="11">
    <location>
        <begin position="706"/>
        <end position="993"/>
    </location>
</feature>
<keyword evidence="3" id="KW-0596">Phosphopantetheine</keyword>
<dbReference type="InterPro" id="IPR049900">
    <property type="entry name" value="PKS_mFAS_DH"/>
</dbReference>
<dbReference type="InterPro" id="IPR016039">
    <property type="entry name" value="Thiolase-like"/>
</dbReference>
<comment type="caution">
    <text evidence="12">The sequence shown here is derived from an EMBL/GenBank/DDBJ whole genome shotgun (WGS) entry which is preliminary data.</text>
</comment>
<comment type="function">
    <text evidence="1">Involved in some intermediate steps for the synthesis of the antibiotic polyketide bacillaene which is involved in secondary metabolism.</text>
</comment>
<dbReference type="InterPro" id="IPR042104">
    <property type="entry name" value="PKS_dehydratase_sf"/>
</dbReference>
<dbReference type="Pfam" id="PF02801">
    <property type="entry name" value="Ketoacyl-synt_C"/>
    <property type="match status" value="1"/>
</dbReference>
<evidence type="ECO:0000256" key="8">
    <source>
        <dbReference type="PROSITE-ProRule" id="PRU01363"/>
    </source>
</evidence>
<dbReference type="STRING" id="1236976.JCM16418_1331"/>
<keyword evidence="13" id="KW-1185">Reference proteome</keyword>
<dbReference type="PANTHER" id="PTHR43775:SF37">
    <property type="entry name" value="SI:DKEY-61P9.11"/>
    <property type="match status" value="1"/>
</dbReference>
<dbReference type="GO" id="GO:0004315">
    <property type="term" value="F:3-oxoacyl-[acyl-carrier-protein] synthase activity"/>
    <property type="evidence" value="ECO:0007669"/>
    <property type="project" value="InterPro"/>
</dbReference>
<dbReference type="GO" id="GO:0005886">
    <property type="term" value="C:plasma membrane"/>
    <property type="evidence" value="ECO:0007669"/>
    <property type="project" value="TreeGrafter"/>
</dbReference>
<evidence type="ECO:0000259" key="11">
    <source>
        <dbReference type="PROSITE" id="PS52019"/>
    </source>
</evidence>
<evidence type="ECO:0000256" key="2">
    <source>
        <dbReference type="ARBA" id="ARBA00004789"/>
    </source>
</evidence>
<dbReference type="InterPro" id="IPR014031">
    <property type="entry name" value="Ketoacyl_synth_C"/>
</dbReference>
<feature type="region of interest" description="N-terminal hotdog fold" evidence="8">
    <location>
        <begin position="706"/>
        <end position="832"/>
    </location>
</feature>
<gene>
    <name evidence="12" type="ORF">JCM16418_1331</name>
</gene>
<dbReference type="InterPro" id="IPR020841">
    <property type="entry name" value="PKS_Beta-ketoAc_synthase_dom"/>
</dbReference>
<organism evidence="12 13">
    <name type="scientific">Paenibacillus pini JCM 16418</name>
    <dbReference type="NCBI Taxonomy" id="1236976"/>
    <lineage>
        <taxon>Bacteria</taxon>
        <taxon>Bacillati</taxon>
        <taxon>Bacillota</taxon>
        <taxon>Bacilli</taxon>
        <taxon>Bacillales</taxon>
        <taxon>Paenibacillaceae</taxon>
        <taxon>Paenibacillus</taxon>
    </lineage>
</organism>
<protein>
    <submittedName>
        <fullName evidence="12">Long-chain-fatty-acid-CoA ligase</fullName>
    </submittedName>
</protein>
<keyword evidence="7" id="KW-0677">Repeat</keyword>
<dbReference type="Pfam" id="PF21089">
    <property type="entry name" value="PKS_DH_N"/>
    <property type="match status" value="1"/>
</dbReference>
<dbReference type="PANTHER" id="PTHR43775">
    <property type="entry name" value="FATTY ACID SYNTHASE"/>
    <property type="match status" value="1"/>
</dbReference>
<evidence type="ECO:0000256" key="4">
    <source>
        <dbReference type="ARBA" id="ARBA00022490"/>
    </source>
</evidence>
<dbReference type="PROSITE" id="PS00606">
    <property type="entry name" value="KS3_1"/>
    <property type="match status" value="1"/>
</dbReference>
<feature type="region of interest" description="C-terminal hotdog fold" evidence="8">
    <location>
        <begin position="846"/>
        <end position="993"/>
    </location>
</feature>
<keyword evidence="4" id="KW-0963">Cytoplasm</keyword>
<comment type="similarity">
    <text evidence="9">Belongs to the thiolase-like superfamily. Beta-ketoacyl-ACP synthases family.</text>
</comment>
<feature type="active site" description="Proton acceptor; for dehydratase activity" evidence="8">
    <location>
        <position position="735"/>
    </location>
</feature>
<accession>W7YRQ6</accession>
<dbReference type="InterPro" id="IPR054514">
    <property type="entry name" value="RhiE-like_linker"/>
</dbReference>
<evidence type="ECO:0000256" key="9">
    <source>
        <dbReference type="RuleBase" id="RU003694"/>
    </source>
</evidence>
<dbReference type="Gene3D" id="3.10.129.110">
    <property type="entry name" value="Polyketide synthase dehydratase"/>
    <property type="match status" value="1"/>
</dbReference>
<keyword evidence="12" id="KW-0436">Ligase</keyword>
<dbReference type="eggNOG" id="COG3321">
    <property type="taxonomic scope" value="Bacteria"/>
</dbReference>
<dbReference type="GO" id="GO:0004312">
    <property type="term" value="F:fatty acid synthase activity"/>
    <property type="evidence" value="ECO:0007669"/>
    <property type="project" value="TreeGrafter"/>
</dbReference>
<dbReference type="FunFam" id="3.40.47.10:FF:000019">
    <property type="entry name" value="Polyketide synthase type I"/>
    <property type="match status" value="1"/>
</dbReference>
<dbReference type="InterPro" id="IPR020807">
    <property type="entry name" value="PKS_DH"/>
</dbReference>
<sequence>MAPTVFFEYTSLKAVAEYLSNQHQSAMMARFAVQQPQARNTFQPVETKSANSESLQKQRSRFASSAAFTSLKPQTRDLEAVAVVGMSGIFPKAADVNEYWSNLASGEDCITEIPKDRWDWRDYYGDPTREANKTNVKWGGFIDGIAEFDPLFFGISPREAEQMEPQQRLLMAYAWKAVEDAGYSAQSLSGSQTGVFIGTGNTGYSSLLANADIEGTSAANMSPSAGPNRVSYFMNLHGPSEPIDTACSSSLVAIHNAVRAIEDGTCEMAIAGGVNTLVTPQGHIAYDKAGALSKEGRCKTFSNHADGFAASEGAGILFLKKLSAAERDGDHIYGVIRGTAVNHGGRANSLTTPNPKAQSELLQTAYTKAGIDPRTVTYIEAHGTGTSLGDPIEVNGLKSAFQELYRKTGDSEVLGKHCGLGSVKTNIGHLSLAAGVAGVIKILLQLKHKTLAKSLHCDTINPYIQLEGSPFYIVRETQEWKALKDAQGRELPRRAGVSSFGIGGVNAHVVIEEYVPKEEGPAISDQSVALVWSARNEERLQDQARQALESIVEGRYTNRDLTRIAYTLQVGREAMEERLGILASSIPELKEKLDGYLAGRDSLEDVYRGRVDKGAMNTLTADEDIQEAVGKWMQRGKYSKILEFWVKGLNVDWVKLYGSNRPRRIPLPTYPFAKERYWAGDGAGNASESTATLSVTNGWGTNAVLHPLLHRNTSDLTEQRFSSTFTGQEFFLTDHKVMGKPVLPGVAYLEMAREALTHAVREAKHYRGGMRIRNMVWIQPLTLIDGPLLTEICLAPQDNGEIAFEVYRESASKEGERIIHGQGSMAIGLMEEQPLLDLKSLFSQCSSNTLTSQQCYEIFKTLGIDYGPGHQGIESVYIGQDQALAKLSLPASIADTADTFVLHPSMLDSALQAVIGVRMDTADEPLSLPFALQEVEIFGACTPNMWAFVRRSEGLAKQDTMQRLNIDLADEQGLVRVRIKGITSRALEGGGPPRIEPRQIPSELTVEPADSVHLLTPVWDTLKVERHRPFPALSDRVLVVGGDDNDIARIRDMFPEAQKLHLHPLASIDTIAEQLEGWDL</sequence>
<dbReference type="InterPro" id="IPR014030">
    <property type="entry name" value="Ketoacyl_synth_N"/>
</dbReference>
<dbReference type="InterPro" id="IPR050091">
    <property type="entry name" value="PKS_NRPS_Biosynth_Enz"/>
</dbReference>
<proteinExistence type="inferred from homology"/>
<dbReference type="Gene3D" id="3.40.47.10">
    <property type="match status" value="1"/>
</dbReference>
<evidence type="ECO:0000256" key="7">
    <source>
        <dbReference type="ARBA" id="ARBA00022737"/>
    </source>
</evidence>
<evidence type="ECO:0000259" key="10">
    <source>
        <dbReference type="PROSITE" id="PS52004"/>
    </source>
</evidence>
<dbReference type="CDD" id="cd00833">
    <property type="entry name" value="PKS"/>
    <property type="match status" value="1"/>
</dbReference>
<evidence type="ECO:0000256" key="5">
    <source>
        <dbReference type="ARBA" id="ARBA00022553"/>
    </source>
</evidence>
<dbReference type="SMART" id="SM00826">
    <property type="entry name" value="PKS_DH"/>
    <property type="match status" value="1"/>
</dbReference>
<evidence type="ECO:0000256" key="3">
    <source>
        <dbReference type="ARBA" id="ARBA00022450"/>
    </source>
</evidence>
<evidence type="ECO:0000256" key="1">
    <source>
        <dbReference type="ARBA" id="ARBA00003299"/>
    </source>
</evidence>
<reference evidence="12 13" key="1">
    <citation type="journal article" date="2014" name="Genome Announc.">
        <title>Draft Genome Sequence of Paenibacillus pini JCM 16418T, Isolated from the Rhizosphere of Pine Tree.</title>
        <authorList>
            <person name="Yuki M."/>
            <person name="Oshima K."/>
            <person name="Suda W."/>
            <person name="Oshida Y."/>
            <person name="Kitamura K."/>
            <person name="Iida Y."/>
            <person name="Hattori M."/>
            <person name="Ohkuma M."/>
        </authorList>
    </citation>
    <scope>NUCLEOTIDE SEQUENCE [LARGE SCALE GENOMIC DNA]</scope>
    <source>
        <strain evidence="12 13">JCM 16418</strain>
    </source>
</reference>
<dbReference type="Pfam" id="PF14765">
    <property type="entry name" value="PS-DH"/>
    <property type="match status" value="1"/>
</dbReference>
<keyword evidence="5" id="KW-0597">Phosphoprotein</keyword>
<name>W7YRQ6_9BACL</name>
<dbReference type="InterPro" id="IPR049551">
    <property type="entry name" value="PKS_DH_C"/>
</dbReference>
<dbReference type="Gene3D" id="1.10.1240.100">
    <property type="match status" value="1"/>
</dbReference>
<evidence type="ECO:0000256" key="6">
    <source>
        <dbReference type="ARBA" id="ARBA00022679"/>
    </source>
</evidence>
<feature type="domain" description="Ketosynthase family 3 (KS3)" evidence="10">
    <location>
        <begin position="78"/>
        <end position="513"/>
    </location>
</feature>
<dbReference type="AlphaFoldDB" id="W7YRQ6"/>
<feature type="active site" description="Proton donor; for dehydratase activity" evidence="8">
    <location>
        <position position="908"/>
    </location>
</feature>
<evidence type="ECO:0000313" key="12">
    <source>
        <dbReference type="EMBL" id="GAF07321.1"/>
    </source>
</evidence>
<dbReference type="Pfam" id="PF00109">
    <property type="entry name" value="ketoacyl-synt"/>
    <property type="match status" value="1"/>
</dbReference>
<dbReference type="GO" id="GO:0006633">
    <property type="term" value="P:fatty acid biosynthetic process"/>
    <property type="evidence" value="ECO:0007669"/>
    <property type="project" value="InterPro"/>
</dbReference>
<dbReference type="InterPro" id="IPR018201">
    <property type="entry name" value="Ketoacyl_synth_AS"/>
</dbReference>
<dbReference type="PROSITE" id="PS52019">
    <property type="entry name" value="PKS_MFAS_DH"/>
    <property type="match status" value="1"/>
</dbReference>
<dbReference type="Pfam" id="PF22336">
    <property type="entry name" value="RhiE-like_linker"/>
    <property type="match status" value="1"/>
</dbReference>
<dbReference type="PROSITE" id="PS52004">
    <property type="entry name" value="KS3_2"/>
    <property type="match status" value="1"/>
</dbReference>
<dbReference type="SMART" id="SM00825">
    <property type="entry name" value="PKS_KS"/>
    <property type="match status" value="1"/>
</dbReference>
<dbReference type="GO" id="GO:0016874">
    <property type="term" value="F:ligase activity"/>
    <property type="evidence" value="ECO:0007669"/>
    <property type="project" value="UniProtKB-KW"/>
</dbReference>
<evidence type="ECO:0000313" key="13">
    <source>
        <dbReference type="Proteomes" id="UP000019364"/>
    </source>
</evidence>
<dbReference type="SUPFAM" id="SSF53901">
    <property type="entry name" value="Thiolase-like"/>
    <property type="match status" value="1"/>
</dbReference>
<dbReference type="GO" id="GO:0005737">
    <property type="term" value="C:cytoplasm"/>
    <property type="evidence" value="ECO:0007669"/>
    <property type="project" value="TreeGrafter"/>
</dbReference>
<dbReference type="InterPro" id="IPR049552">
    <property type="entry name" value="PKS_DH_N"/>
</dbReference>
<dbReference type="GO" id="GO:0071770">
    <property type="term" value="P:DIM/DIP cell wall layer assembly"/>
    <property type="evidence" value="ECO:0007669"/>
    <property type="project" value="TreeGrafter"/>
</dbReference>
<comment type="pathway">
    <text evidence="2">Antibiotic biosynthesis; bacillaene biosynthesis.</text>
</comment>